<dbReference type="NCBIfam" id="NF010237">
    <property type="entry name" value="PRK13684.1"/>
    <property type="match status" value="1"/>
</dbReference>
<evidence type="ECO:0000313" key="8">
    <source>
        <dbReference type="Proteomes" id="UP001301728"/>
    </source>
</evidence>
<comment type="subcellular location">
    <subcellularLocation>
        <location evidence="4">Cellular thylakoid lumen</location>
    </subcellularLocation>
    <text evidence="4">Associated with a PSII precusor complex on the lumenal side of the thylakoid membrane.</text>
</comment>
<accession>A0ABU5U301</accession>
<dbReference type="InterPro" id="IPR028203">
    <property type="entry name" value="PSII_CF48-like_dom"/>
</dbReference>
<evidence type="ECO:0000259" key="6">
    <source>
        <dbReference type="Pfam" id="PF14870"/>
    </source>
</evidence>
<dbReference type="InterPro" id="IPR016705">
    <property type="entry name" value="Ycf48/Hcf136"/>
</dbReference>
<evidence type="ECO:0000256" key="5">
    <source>
        <dbReference type="PIRNR" id="PIRNR017875"/>
    </source>
</evidence>
<dbReference type="InterPro" id="IPR015943">
    <property type="entry name" value="WD40/YVTN_repeat-like_dom_sf"/>
</dbReference>
<proteinExistence type="inferred from homology"/>
<organism evidence="7 8">
    <name type="scientific">Limnoraphis robusta CCNP1315</name>
    <dbReference type="NCBI Taxonomy" id="3110306"/>
    <lineage>
        <taxon>Bacteria</taxon>
        <taxon>Bacillati</taxon>
        <taxon>Cyanobacteriota</taxon>
        <taxon>Cyanophyceae</taxon>
        <taxon>Oscillatoriophycideae</taxon>
        <taxon>Oscillatoriales</taxon>
        <taxon>Sirenicapillariaceae</taxon>
        <taxon>Limnoraphis</taxon>
    </lineage>
</organism>
<keyword evidence="4" id="KW-0793">Thylakoid</keyword>
<dbReference type="PANTHER" id="PTHR47199:SF2">
    <property type="entry name" value="PHOTOSYSTEM II STABILITY_ASSEMBLY FACTOR HCF136, CHLOROPLASTIC"/>
    <property type="match status" value="1"/>
</dbReference>
<comment type="caution">
    <text evidence="7">The sequence shown here is derived from an EMBL/GenBank/DDBJ whole genome shotgun (WGS) entry which is preliminary data.</text>
</comment>
<dbReference type="EMBL" id="JAYGHT010000134">
    <property type="protein sequence ID" value="MEA5521570.1"/>
    <property type="molecule type" value="Genomic_DNA"/>
</dbReference>
<protein>
    <recommendedName>
        <fullName evidence="4 5">Photosystem II assembly protein Ycf48</fullName>
    </recommendedName>
</protein>
<dbReference type="PANTHER" id="PTHR47199">
    <property type="entry name" value="PHOTOSYSTEM II STABILITY/ASSEMBLY FACTOR HCF136, CHLOROPLASTIC"/>
    <property type="match status" value="1"/>
</dbReference>
<keyword evidence="8" id="KW-1185">Reference proteome</keyword>
<gene>
    <name evidence="4" type="primary">ycf48</name>
    <name evidence="7" type="ORF">VB854_21770</name>
</gene>
<feature type="domain" description="Photosynthesis system II assembly factor Ycf48/Hcf136-like" evidence="6">
    <location>
        <begin position="27"/>
        <end position="327"/>
    </location>
</feature>
<dbReference type="Gene3D" id="2.130.10.10">
    <property type="entry name" value="YVTN repeat-like/Quinoprotein amine dehydrogenase"/>
    <property type="match status" value="2"/>
</dbReference>
<evidence type="ECO:0000256" key="2">
    <source>
        <dbReference type="ARBA" id="ARBA00022729"/>
    </source>
</evidence>
<evidence type="ECO:0000256" key="1">
    <source>
        <dbReference type="ARBA" id="ARBA00022531"/>
    </source>
</evidence>
<evidence type="ECO:0000256" key="3">
    <source>
        <dbReference type="ARBA" id="ARBA00023276"/>
    </source>
</evidence>
<keyword evidence="2 4" id="KW-0732">Signal</keyword>
<name>A0ABU5U301_9CYAN</name>
<dbReference type="Proteomes" id="UP001301728">
    <property type="component" value="Unassembled WGS sequence"/>
</dbReference>
<sequence length="336" mass="36938">MSLMKFLRKILIVFAVLLLCTSCKFLPAISYNPWEVVPAATDANLFDVAFSETDPNHGWVVGSNATLLETTDGGKTWETKALDLGEEKARLASVSFSGSEGWVVGEPSVLLHTTDDGNSWTRIQLSSKLPGAPYNIVALGPQSAEMTTDIGAIYVTEDGGTNWKALVEEAVGVVRSIARSSEGEYMTVSAKGNFYSTWTPGEKAWQPHNRYSSKRLENIGFGEDGRLWMIARGGELRFADPENPEEWSEVIKPEYATSWGLLDLAYRTSSEIWVSGGSGNLVCSFDGGETWLKDREVENIPANFNRIKFINPDKGFILGQRGTLLRYTPQSSQSAT</sequence>
<dbReference type="HAMAP" id="MF_01348">
    <property type="entry name" value="Ycf48"/>
    <property type="match status" value="1"/>
</dbReference>
<reference evidence="7 8" key="1">
    <citation type="submission" date="2023-12" db="EMBL/GenBank/DDBJ databases">
        <title>Baltic Sea Cyanobacteria.</title>
        <authorList>
            <person name="Delbaje E."/>
            <person name="Fewer D.P."/>
            <person name="Shishido T.K."/>
        </authorList>
    </citation>
    <scope>NUCLEOTIDE SEQUENCE [LARGE SCALE GENOMIC DNA]</scope>
    <source>
        <strain evidence="7 8">CCNP 1315</strain>
    </source>
</reference>
<evidence type="ECO:0000313" key="7">
    <source>
        <dbReference type="EMBL" id="MEA5521570.1"/>
    </source>
</evidence>
<dbReference type="SUPFAM" id="SSF110296">
    <property type="entry name" value="Oligoxyloglucan reducing end-specific cellobiohydrolase"/>
    <property type="match status" value="1"/>
</dbReference>
<keyword evidence="1 4" id="KW-0602">Photosynthesis</keyword>
<dbReference type="Pfam" id="PF14870">
    <property type="entry name" value="PSII_BNR"/>
    <property type="match status" value="1"/>
</dbReference>
<comment type="similarity">
    <text evidence="4 5">Belongs to the Ycf48 family.</text>
</comment>
<dbReference type="PIRSF" id="PIRSF017875">
    <property type="entry name" value="PSII_HCF136"/>
    <property type="match status" value="1"/>
</dbReference>
<comment type="domain">
    <text evidence="4">A 7-bladed beta-propeller torus, about 55 by 55 Angstroms, with a depth of about 25 Angstroms and a central pore.</text>
</comment>
<keyword evidence="3 4" id="KW-0604">Photosystem II</keyword>
<dbReference type="RefSeq" id="WP_323273696.1">
    <property type="nucleotide sequence ID" value="NZ_JAYGHT010000134.1"/>
</dbReference>
<comment type="function">
    <text evidence="4">A factor required for optimal assembly of photosystem II (PSII), acting in the early stages of PSII assembly. Also plays a role in replacement of photodamaged D1 (psbA). Assists YidC in synthesis of chlorophyll-binding proteins.</text>
</comment>
<evidence type="ECO:0000256" key="4">
    <source>
        <dbReference type="HAMAP-Rule" id="MF_01348"/>
    </source>
</evidence>